<dbReference type="AlphaFoldDB" id="A0A1I6LWK9"/>
<feature type="region of interest" description="Disordered" evidence="1">
    <location>
        <begin position="188"/>
        <end position="214"/>
    </location>
</feature>
<protein>
    <submittedName>
        <fullName evidence="3">Uncharacterized protein</fullName>
    </submittedName>
</protein>
<keyword evidence="2" id="KW-0472">Membrane</keyword>
<proteinExistence type="predicted"/>
<reference evidence="3 4" key="1">
    <citation type="submission" date="2016-10" db="EMBL/GenBank/DDBJ databases">
        <authorList>
            <person name="de Groot N.N."/>
        </authorList>
    </citation>
    <scope>NUCLEOTIDE SEQUENCE [LARGE SCALE GENOMIC DNA]</scope>
    <source>
        <strain evidence="3 4">DSM 29433</strain>
    </source>
</reference>
<sequence length="214" mass="23671">MKKKIGPATFGDAQLSRPPLTLDEQESGYILNSPGLSRGRFTATQRVWVFVAGLLLASVFVGMMPAFTGRTPVVNALHLGFIVAVFATALLLLWYATRGRRAYIYVDLDDDEMREVVPNIVGAPTVLKRMPFAEIDGVRLDHGAEADLAALYLRQQDGEWEALAQFEGSRHQLSFLRERLACDVFRPQTPSASRPAANDRLQSIGNRTDSVHPC</sequence>
<name>A0A1I6LWK9_9RHOB</name>
<feature type="transmembrane region" description="Helical" evidence="2">
    <location>
        <begin position="47"/>
        <end position="67"/>
    </location>
</feature>
<accession>A0A1I6LWK9</accession>
<evidence type="ECO:0000256" key="1">
    <source>
        <dbReference type="SAM" id="MobiDB-lite"/>
    </source>
</evidence>
<dbReference type="EMBL" id="FOZM01000001">
    <property type="protein sequence ID" value="SFS07823.1"/>
    <property type="molecule type" value="Genomic_DNA"/>
</dbReference>
<dbReference type="STRING" id="1123755.SAMN05444714_0967"/>
<keyword evidence="2" id="KW-1133">Transmembrane helix</keyword>
<evidence type="ECO:0000313" key="4">
    <source>
        <dbReference type="Proteomes" id="UP000198926"/>
    </source>
</evidence>
<organism evidence="3 4">
    <name type="scientific">Yoonia litorea</name>
    <dbReference type="NCBI Taxonomy" id="1123755"/>
    <lineage>
        <taxon>Bacteria</taxon>
        <taxon>Pseudomonadati</taxon>
        <taxon>Pseudomonadota</taxon>
        <taxon>Alphaproteobacteria</taxon>
        <taxon>Rhodobacterales</taxon>
        <taxon>Paracoccaceae</taxon>
        <taxon>Yoonia</taxon>
    </lineage>
</organism>
<gene>
    <name evidence="3" type="ORF">SAMN05444714_0967</name>
</gene>
<keyword evidence="2" id="KW-0812">Transmembrane</keyword>
<dbReference type="RefSeq" id="WP_131802541.1">
    <property type="nucleotide sequence ID" value="NZ_FOZM01000001.1"/>
</dbReference>
<feature type="transmembrane region" description="Helical" evidence="2">
    <location>
        <begin position="73"/>
        <end position="95"/>
    </location>
</feature>
<dbReference type="Proteomes" id="UP000198926">
    <property type="component" value="Unassembled WGS sequence"/>
</dbReference>
<keyword evidence="4" id="KW-1185">Reference proteome</keyword>
<evidence type="ECO:0000313" key="3">
    <source>
        <dbReference type="EMBL" id="SFS07823.1"/>
    </source>
</evidence>
<evidence type="ECO:0000256" key="2">
    <source>
        <dbReference type="SAM" id="Phobius"/>
    </source>
</evidence>
<dbReference type="OrthoDB" id="7867991at2"/>